<dbReference type="EMBL" id="QZWG01000006">
    <property type="protein sequence ID" value="RZC09133.1"/>
    <property type="molecule type" value="Genomic_DNA"/>
</dbReference>
<dbReference type="Pfam" id="PF07795">
    <property type="entry name" value="DUF1635"/>
    <property type="match status" value="1"/>
</dbReference>
<sequence length="259" mass="29846">MGSSLPKVMPLWWEFNSWVREDRVLHCRPMDNFLQHSSIAGSKVSNRRYIEVSNTRSIWKLRNDIIFHNQPFHISKLVDNTNFLTSSWLRGREKDFNVPFHQWRSSLLCYPVVTLGLEDLRHSLLYTTLLLDATIASAKEDITRRECELIHVNDLLSRVIKERHEAQPKCQKLMLEKLELQQKQQLEQHQFVQTHQRDTISQSEEEQQEGFSEKNSASSDCEENSSMPSPGGSWTTASSTSLSRTSPTVATPSSTTQTA</sequence>
<reference evidence="2 3" key="1">
    <citation type="submission" date="2018-09" db="EMBL/GenBank/DDBJ databases">
        <title>A high-quality reference genome of wild soybean provides a powerful tool to mine soybean genomes.</title>
        <authorList>
            <person name="Xie M."/>
            <person name="Chung C.Y.L."/>
            <person name="Li M.-W."/>
            <person name="Wong F.-L."/>
            <person name="Chan T.-F."/>
            <person name="Lam H.-M."/>
        </authorList>
    </citation>
    <scope>NUCLEOTIDE SEQUENCE [LARGE SCALE GENOMIC DNA]</scope>
    <source>
        <strain evidence="3">cv. W05</strain>
        <tissue evidence="2">Hypocotyl of etiolated seedlings</tissue>
    </source>
</reference>
<proteinExistence type="predicted"/>
<gene>
    <name evidence="2" type="ORF">D0Y65_015753</name>
</gene>
<name>A0A445KEN5_GLYSO</name>
<keyword evidence="3" id="KW-1185">Reference proteome</keyword>
<dbReference type="PANTHER" id="PTHR33431">
    <property type="entry name" value="ENABLED-LIKE PROTEIN (DUF1635)"/>
    <property type="match status" value="1"/>
</dbReference>
<feature type="compositionally biased region" description="Polar residues" evidence="1">
    <location>
        <begin position="214"/>
        <end position="227"/>
    </location>
</feature>
<evidence type="ECO:0000256" key="1">
    <source>
        <dbReference type="SAM" id="MobiDB-lite"/>
    </source>
</evidence>
<organism evidence="2 3">
    <name type="scientific">Glycine soja</name>
    <name type="common">Wild soybean</name>
    <dbReference type="NCBI Taxonomy" id="3848"/>
    <lineage>
        <taxon>Eukaryota</taxon>
        <taxon>Viridiplantae</taxon>
        <taxon>Streptophyta</taxon>
        <taxon>Embryophyta</taxon>
        <taxon>Tracheophyta</taxon>
        <taxon>Spermatophyta</taxon>
        <taxon>Magnoliopsida</taxon>
        <taxon>eudicotyledons</taxon>
        <taxon>Gunneridae</taxon>
        <taxon>Pentapetalae</taxon>
        <taxon>rosids</taxon>
        <taxon>fabids</taxon>
        <taxon>Fabales</taxon>
        <taxon>Fabaceae</taxon>
        <taxon>Papilionoideae</taxon>
        <taxon>50 kb inversion clade</taxon>
        <taxon>NPAAA clade</taxon>
        <taxon>indigoferoid/millettioid clade</taxon>
        <taxon>Phaseoleae</taxon>
        <taxon>Glycine</taxon>
        <taxon>Glycine subgen. Soja</taxon>
    </lineage>
</organism>
<evidence type="ECO:0000313" key="2">
    <source>
        <dbReference type="EMBL" id="RZC09133.1"/>
    </source>
</evidence>
<feature type="compositionally biased region" description="Low complexity" evidence="1">
    <location>
        <begin position="228"/>
        <end position="259"/>
    </location>
</feature>
<comment type="caution">
    <text evidence="2">The sequence shown here is derived from an EMBL/GenBank/DDBJ whole genome shotgun (WGS) entry which is preliminary data.</text>
</comment>
<dbReference type="InterPro" id="IPR012862">
    <property type="entry name" value="DUF1635"/>
</dbReference>
<dbReference type="PANTHER" id="PTHR33431:SF2">
    <property type="entry name" value="CAMP-DEPENDENT PROTEIN KINASE CATALYTIC SUBUNIT-LIKE"/>
    <property type="match status" value="1"/>
</dbReference>
<dbReference type="Proteomes" id="UP000289340">
    <property type="component" value="Chromosome 6"/>
</dbReference>
<protein>
    <submittedName>
        <fullName evidence="2">Uncharacterized protein</fullName>
    </submittedName>
</protein>
<accession>A0A445KEN5</accession>
<evidence type="ECO:0000313" key="3">
    <source>
        <dbReference type="Proteomes" id="UP000289340"/>
    </source>
</evidence>
<feature type="region of interest" description="Disordered" evidence="1">
    <location>
        <begin position="189"/>
        <end position="259"/>
    </location>
</feature>
<dbReference type="AlphaFoldDB" id="A0A445KEN5"/>